<sequence length="409" mass="43343">MPSFTPLLNLLKKVIGVDPSTDTFNIQTMLNDNWDKIDSYVSTKVPKQTTANINYYVRTDGNDENTGLINTAGGAFRTVQKAIDMVPSILKHNVTINLADGNYPEDIKVTGLTGGGSLTINGNSGNIDAVNVNSLELFGIATPTTVNYIRANTITRDAFVVNRVLGFRLNNCKAIGAAVGFSGIITYFSVGIIANGVFSNKGTGITADAASHILVSNATGSNNATGIASVSGSTFTRTGTQPSGTAALETVSGGFILSNVLNPWGDNTSSIRSHVRLFPTGGQTLNPNTYTKIQVMGEAADQLGEWDTVQHKLRVKTAGLYHVSFSLLFNNTEASKQYIAALHINGSQSYSNAVWGPNVAAIDVQVNLSKVISLAANDTLELYGLHNNSIARNVSGDGLYTNVTITRIA</sequence>
<dbReference type="InterPro" id="IPR012334">
    <property type="entry name" value="Pectin_lyas_fold"/>
</dbReference>
<dbReference type="RefSeq" id="WP_377603517.1">
    <property type="nucleotide sequence ID" value="NZ_JBHUME010000008.1"/>
</dbReference>
<name>A0ABW5PF55_9BACL</name>
<proteinExistence type="predicted"/>
<evidence type="ECO:0000313" key="1">
    <source>
        <dbReference type="EMBL" id="MFD2613529.1"/>
    </source>
</evidence>
<organism evidence="1 2">
    <name type="scientific">Paenibacillus gansuensis</name>
    <dbReference type="NCBI Taxonomy" id="306542"/>
    <lineage>
        <taxon>Bacteria</taxon>
        <taxon>Bacillati</taxon>
        <taxon>Bacillota</taxon>
        <taxon>Bacilli</taxon>
        <taxon>Bacillales</taxon>
        <taxon>Paenibacillaceae</taxon>
        <taxon>Paenibacillus</taxon>
    </lineage>
</organism>
<dbReference type="Gene3D" id="2.160.20.10">
    <property type="entry name" value="Single-stranded right-handed beta-helix, Pectin lyase-like"/>
    <property type="match status" value="1"/>
</dbReference>
<gene>
    <name evidence="1" type="ORF">ACFSUF_13945</name>
</gene>
<protein>
    <submittedName>
        <fullName evidence="1">Uncharacterized protein</fullName>
    </submittedName>
</protein>
<dbReference type="EMBL" id="JBHUME010000008">
    <property type="protein sequence ID" value="MFD2613529.1"/>
    <property type="molecule type" value="Genomic_DNA"/>
</dbReference>
<dbReference type="Proteomes" id="UP001597541">
    <property type="component" value="Unassembled WGS sequence"/>
</dbReference>
<accession>A0ABW5PF55</accession>
<dbReference type="InterPro" id="IPR011050">
    <property type="entry name" value="Pectin_lyase_fold/virulence"/>
</dbReference>
<evidence type="ECO:0000313" key="2">
    <source>
        <dbReference type="Proteomes" id="UP001597541"/>
    </source>
</evidence>
<reference evidence="2" key="1">
    <citation type="journal article" date="2019" name="Int. J. Syst. Evol. Microbiol.">
        <title>The Global Catalogue of Microorganisms (GCM) 10K type strain sequencing project: providing services to taxonomists for standard genome sequencing and annotation.</title>
        <authorList>
            <consortium name="The Broad Institute Genomics Platform"/>
            <consortium name="The Broad Institute Genome Sequencing Center for Infectious Disease"/>
            <person name="Wu L."/>
            <person name="Ma J."/>
        </authorList>
    </citation>
    <scope>NUCLEOTIDE SEQUENCE [LARGE SCALE GENOMIC DNA]</scope>
    <source>
        <strain evidence="2">KCTC 3950</strain>
    </source>
</reference>
<comment type="caution">
    <text evidence="1">The sequence shown here is derived from an EMBL/GenBank/DDBJ whole genome shotgun (WGS) entry which is preliminary data.</text>
</comment>
<keyword evidence="2" id="KW-1185">Reference proteome</keyword>
<dbReference type="SUPFAM" id="SSF51126">
    <property type="entry name" value="Pectin lyase-like"/>
    <property type="match status" value="1"/>
</dbReference>